<dbReference type="Pfam" id="PF04453">
    <property type="entry name" value="LptD"/>
    <property type="match status" value="1"/>
</dbReference>
<dbReference type="GO" id="GO:0043165">
    <property type="term" value="P:Gram-negative-bacterium-type cell outer membrane assembly"/>
    <property type="evidence" value="ECO:0007669"/>
    <property type="project" value="UniProtKB-UniRule"/>
</dbReference>
<accession>A0A6H2HED0</accession>
<comment type="function">
    <text evidence="1">Together with LptE, is involved in the assembly of lipopolysaccharide (LPS) at the surface of the outer membrane.</text>
</comment>
<dbReference type="Proteomes" id="UP000502041">
    <property type="component" value="Chromosome"/>
</dbReference>
<name>A0A6H2HED0_9BURK</name>
<evidence type="ECO:0000313" key="3">
    <source>
        <dbReference type="EMBL" id="QJC58180.1"/>
    </source>
</evidence>
<dbReference type="HAMAP" id="MF_01411">
    <property type="entry name" value="LPS_assembly_LptD"/>
    <property type="match status" value="1"/>
</dbReference>
<dbReference type="RefSeq" id="WP_202882398.1">
    <property type="nucleotide sequence ID" value="NZ_CP051461.1"/>
</dbReference>
<feature type="domain" description="LptD C-terminal" evidence="2">
    <location>
        <begin position="327"/>
        <end position="715"/>
    </location>
</feature>
<evidence type="ECO:0000259" key="2">
    <source>
        <dbReference type="Pfam" id="PF04453"/>
    </source>
</evidence>
<dbReference type="EMBL" id="CP051461">
    <property type="protein sequence ID" value="QJC58180.1"/>
    <property type="molecule type" value="Genomic_DNA"/>
</dbReference>
<sequence>MRTASPQPFTFSPVSCAVLRLAALTSVAMLGLGYAPASWSQGRIQELPVADLLVVPASVSQTGLKSSPMLAEKPPQGPGNEVPTFVFGDNISGRADLETVIEGNAELRRGPTAVRADRIEYFQPDDSVKTLGNVHVSNAGNQYYGSELQIKLDTFEGFFSNTTYRFLSNAGNGRADRINFIDDQRLVAIQATYTTCERTDEASWKPAWILTADSFKFDMEAETGEATGAVLRFKDVPILAFPTVSFPLSDKRKSGLLPPTIGVDSISGLQITQPYYFNIAPNRDATFSPTVLSKRGIDLGGEYRYLEHDFNGKIAGNYLPSDKLRGTNRWSYSLQHAQTLRSDIPGVGNFGLNLNLNRVSDNEYWRDFTRNGDTLTRRLLANDASLSWGKGFLSTSIRVLKWQTLQDLASPITPPYDLLPQATATYTRVNVPIAGMSGFDWSTTAQYSHFSIDRSLFSPPNGQPNGERGLLSAQVSRPWISPGAFITPKLQLHATSYRYDSPFPTTGNSSESRVLPTFSLDSGLQFERPANFFGRSFTQTLEPRAFYVRTPFRNQSVLPNYDSGANDFNFATVFTENAFSGNDRISDANLLTLGATTRLLDPDTGAETARFGVAQRLRFEDQLVTLPGFLPITDRISDLLVGTTINWTPQWTFDSTVQYNPKTKKSERSTFGLRYSPGDYRVVSAALRRQVDQNNLAAQSNLVDVGWQWPINDLWGDKGKDLGAGRGQGEGRYYSVGRMNYSVPDKKFVDLVLGVEYDGCCWIGRVVFQRSQSSLATSNSRILFQLELVGFSRIGSNPLEALKTNIPRYQLLRDKVAAPSRFTNYD</sequence>
<comment type="caution">
    <text evidence="1">Lacks conserved residue(s) required for the propagation of feature annotation.</text>
</comment>
<reference evidence="3 4" key="1">
    <citation type="submission" date="2020-04" db="EMBL/GenBank/DDBJ databases">
        <title>Complete genome of a Psychrophilic, Marine, Gas Vacuolate Bacterium Polaromonas vacuolata KCTC 22033T.</title>
        <authorList>
            <person name="Hwang K."/>
            <person name="Kim K.M."/>
        </authorList>
    </citation>
    <scope>NUCLEOTIDE SEQUENCE [LARGE SCALE GENOMIC DNA]</scope>
    <source>
        <strain evidence="3 4">KCTC 22033</strain>
    </source>
</reference>
<evidence type="ECO:0000313" key="4">
    <source>
        <dbReference type="Proteomes" id="UP000502041"/>
    </source>
</evidence>
<dbReference type="GO" id="GO:0009279">
    <property type="term" value="C:cell outer membrane"/>
    <property type="evidence" value="ECO:0007669"/>
    <property type="project" value="UniProtKB-SubCell"/>
</dbReference>
<comment type="similarity">
    <text evidence="1">Belongs to the LptD family.</text>
</comment>
<dbReference type="InterPro" id="IPR007543">
    <property type="entry name" value="LptD_C"/>
</dbReference>
<dbReference type="GO" id="GO:1990351">
    <property type="term" value="C:transporter complex"/>
    <property type="evidence" value="ECO:0007669"/>
    <property type="project" value="TreeGrafter"/>
</dbReference>
<dbReference type="KEGG" id="pvac:HC248_03517"/>
<organism evidence="3 4">
    <name type="scientific">Polaromonas vacuolata</name>
    <dbReference type="NCBI Taxonomy" id="37448"/>
    <lineage>
        <taxon>Bacteria</taxon>
        <taxon>Pseudomonadati</taxon>
        <taxon>Pseudomonadota</taxon>
        <taxon>Betaproteobacteria</taxon>
        <taxon>Burkholderiales</taxon>
        <taxon>Comamonadaceae</taxon>
        <taxon>Polaromonas</taxon>
    </lineage>
</organism>
<keyword evidence="1" id="KW-0472">Membrane</keyword>
<dbReference type="InterPro" id="IPR020889">
    <property type="entry name" value="LipoPS_assembly_LptD"/>
</dbReference>
<keyword evidence="1" id="KW-0732">Signal</keyword>
<keyword evidence="4" id="KW-1185">Reference proteome</keyword>
<dbReference type="AlphaFoldDB" id="A0A6H2HED0"/>
<gene>
    <name evidence="1 3" type="primary">lptD</name>
    <name evidence="3" type="ORF">HC248_03517</name>
</gene>
<comment type="subunit">
    <text evidence="1">Component of the lipopolysaccharide transport and assembly complex. Interacts with LptE and LptA.</text>
</comment>
<evidence type="ECO:0000256" key="1">
    <source>
        <dbReference type="HAMAP-Rule" id="MF_01411"/>
    </source>
</evidence>
<proteinExistence type="inferred from homology"/>
<protein>
    <recommendedName>
        <fullName evidence="1">LPS-assembly protein LptD</fullName>
    </recommendedName>
</protein>
<keyword evidence="1" id="KW-0998">Cell outer membrane</keyword>
<comment type="subcellular location">
    <subcellularLocation>
        <location evidence="1">Cell outer membrane</location>
    </subcellularLocation>
</comment>
<dbReference type="GO" id="GO:0015920">
    <property type="term" value="P:lipopolysaccharide transport"/>
    <property type="evidence" value="ECO:0007669"/>
    <property type="project" value="InterPro"/>
</dbReference>
<dbReference type="PANTHER" id="PTHR30189:SF1">
    <property type="entry name" value="LPS-ASSEMBLY PROTEIN LPTD"/>
    <property type="match status" value="1"/>
</dbReference>
<dbReference type="PANTHER" id="PTHR30189">
    <property type="entry name" value="LPS-ASSEMBLY PROTEIN"/>
    <property type="match status" value="1"/>
</dbReference>
<dbReference type="InterPro" id="IPR050218">
    <property type="entry name" value="LptD"/>
</dbReference>